<dbReference type="InterPro" id="IPR029062">
    <property type="entry name" value="Class_I_gatase-like"/>
</dbReference>
<evidence type="ECO:0000313" key="4">
    <source>
        <dbReference type="Proteomes" id="UP000503640"/>
    </source>
</evidence>
<sequence>MFGLRPGPLLEAGYNDWRLTSLAPWPGWALALFAAAAVLAVALAWRGLAGEPRPGRRAALVALRAASALLALALLLEPALRLLQTSRVKSRLAVLVDGSRSMRFPVEPGGPSRAAAAAELLRRHRGELERLGDRVALEWHTFDRELTPADPAALARGGPADGGRTDLLGALKAAAGGGGGRKLAGAVVISDGADNAALAEGLTPAARAELRALGVPITAVAVGSAAPKDLAVERVAVDDFAFVRNTVTVEVTLTARGFGREEVPVVLRREGAVVARGAVRLEPGKERYTLPLSFAPDTTGTFVFTVAAPVYPGEAVAENNARSFVLRVIRDRVRVLLVAGRPSWDERFLRTLLKQDPNVDLISFFILRTASDQPGSQDELSLIPFPVAEIFGEQLRTFDAVIFLNFAYQPYRSLDIERFLPALRDYVKGGGGFAMVGGEQSFGDARYGQTALAEVLPVDAADGLGIAETQARPRLTAEGRRHPVTSLAAGEAPNEAAWAALPPLPDLNRTRPLPPGQGARVLLEAPAVQVEGRAAPLVAVREAGSGRALALATDASWTWGFVAAEESGSSRAYQRFWNNALRWLVRDPSLTPVQVEPDRPSVEPGEPVGLSVAVRTPDYGPGAGLPVHGELVGEDGKTVARGDAVAGPDGTARLELVPPGPGAYKVVATARPRCRQEPCPPDAPVETATGAVAVRASGPEDADAAPRPELLRAIAEATGGAFSSADRGLPPVHLAEAEVVEVGRRKDVPIWDRGWFLAALVASLGAEWTLRRRWGYW</sequence>
<feature type="transmembrane region" description="Helical" evidence="1">
    <location>
        <begin position="57"/>
        <end position="76"/>
    </location>
</feature>
<dbReference type="PANTHER" id="PTHR37947:SF1">
    <property type="entry name" value="BLL2462 PROTEIN"/>
    <property type="match status" value="1"/>
</dbReference>
<protein>
    <recommendedName>
        <fullName evidence="2">Putative glutamine amidotransferase domain-containing protein</fullName>
    </recommendedName>
</protein>
<dbReference type="SUPFAM" id="SSF53300">
    <property type="entry name" value="vWA-like"/>
    <property type="match status" value="1"/>
</dbReference>
<dbReference type="Gene3D" id="3.40.50.410">
    <property type="entry name" value="von Willebrand factor, type A domain"/>
    <property type="match status" value="1"/>
</dbReference>
<evidence type="ECO:0000313" key="3">
    <source>
        <dbReference type="EMBL" id="GEJ57994.1"/>
    </source>
</evidence>
<accession>A0A7I9VNK4</accession>
<dbReference type="SUPFAM" id="SSF52317">
    <property type="entry name" value="Class I glutamine amidotransferase-like"/>
    <property type="match status" value="1"/>
</dbReference>
<evidence type="ECO:0000259" key="2">
    <source>
        <dbReference type="Pfam" id="PF07090"/>
    </source>
</evidence>
<evidence type="ECO:0000256" key="1">
    <source>
        <dbReference type="SAM" id="Phobius"/>
    </source>
</evidence>
<dbReference type="EMBL" id="BJTG01000006">
    <property type="protein sequence ID" value="GEJ57994.1"/>
    <property type="molecule type" value="Genomic_DNA"/>
</dbReference>
<gene>
    <name evidence="3" type="ORF">AMYX_27350</name>
</gene>
<keyword evidence="4" id="KW-1185">Reference proteome</keyword>
<keyword evidence="1" id="KW-0472">Membrane</keyword>
<keyword evidence="1" id="KW-1133">Transmembrane helix</keyword>
<dbReference type="InterPro" id="IPR036465">
    <property type="entry name" value="vWFA_dom_sf"/>
</dbReference>
<dbReference type="Proteomes" id="UP000503640">
    <property type="component" value="Unassembled WGS sequence"/>
</dbReference>
<dbReference type="PANTHER" id="PTHR37947">
    <property type="entry name" value="BLL2462 PROTEIN"/>
    <property type="match status" value="1"/>
</dbReference>
<proteinExistence type="predicted"/>
<dbReference type="Gene3D" id="3.40.50.880">
    <property type="match status" value="1"/>
</dbReference>
<dbReference type="AlphaFoldDB" id="A0A7I9VNK4"/>
<comment type="caution">
    <text evidence="3">The sequence shown here is derived from an EMBL/GenBank/DDBJ whole genome shotgun (WGS) entry which is preliminary data.</text>
</comment>
<dbReference type="InterPro" id="IPR010768">
    <property type="entry name" value="GATase1-like"/>
</dbReference>
<organism evidence="3 4">
    <name type="scientific">Anaeromyxobacter diazotrophicus</name>
    <dbReference type="NCBI Taxonomy" id="2590199"/>
    <lineage>
        <taxon>Bacteria</taxon>
        <taxon>Pseudomonadati</taxon>
        <taxon>Myxococcota</taxon>
        <taxon>Myxococcia</taxon>
        <taxon>Myxococcales</taxon>
        <taxon>Cystobacterineae</taxon>
        <taxon>Anaeromyxobacteraceae</taxon>
        <taxon>Anaeromyxobacter</taxon>
    </lineage>
</organism>
<reference evidence="4" key="1">
    <citation type="journal article" date="2020" name="Appl. Environ. Microbiol.">
        <title>Diazotrophic Anaeromyxobacter Isolates from Soils.</title>
        <authorList>
            <person name="Masuda Y."/>
            <person name="Yamanaka H."/>
            <person name="Xu Z.X."/>
            <person name="Shiratori Y."/>
            <person name="Aono T."/>
            <person name="Amachi S."/>
            <person name="Senoo K."/>
            <person name="Itoh H."/>
        </authorList>
    </citation>
    <scope>NUCLEOTIDE SEQUENCE [LARGE SCALE GENOMIC DNA]</scope>
    <source>
        <strain evidence="4">R267</strain>
    </source>
</reference>
<dbReference type="RefSeq" id="WP_176066111.1">
    <property type="nucleotide sequence ID" value="NZ_BJTG01000006.1"/>
</dbReference>
<feature type="domain" description="Putative glutamine amidotransferase" evidence="2">
    <location>
        <begin position="420"/>
        <end position="585"/>
    </location>
</feature>
<dbReference type="Pfam" id="PF07090">
    <property type="entry name" value="GATase1_like"/>
    <property type="match status" value="1"/>
</dbReference>
<keyword evidence="1" id="KW-0812">Transmembrane</keyword>
<name>A0A7I9VNK4_9BACT</name>
<feature type="transmembrane region" description="Helical" evidence="1">
    <location>
        <begin position="25"/>
        <end position="45"/>
    </location>
</feature>